<dbReference type="Proteomes" id="UP001408356">
    <property type="component" value="Unassembled WGS sequence"/>
</dbReference>
<evidence type="ECO:0000313" key="2">
    <source>
        <dbReference type="Proteomes" id="UP001408356"/>
    </source>
</evidence>
<keyword evidence="2" id="KW-1185">Reference proteome</keyword>
<comment type="caution">
    <text evidence="1">The sequence shown here is derived from an EMBL/GenBank/DDBJ whole genome shotgun (WGS) entry which is preliminary data.</text>
</comment>
<dbReference type="SUPFAM" id="SSF48403">
    <property type="entry name" value="Ankyrin repeat"/>
    <property type="match status" value="1"/>
</dbReference>
<dbReference type="Gene3D" id="1.25.40.20">
    <property type="entry name" value="Ankyrin repeat-containing domain"/>
    <property type="match status" value="1"/>
</dbReference>
<organism evidence="1 2">
    <name type="scientific">Seiridium unicorne</name>
    <dbReference type="NCBI Taxonomy" id="138068"/>
    <lineage>
        <taxon>Eukaryota</taxon>
        <taxon>Fungi</taxon>
        <taxon>Dikarya</taxon>
        <taxon>Ascomycota</taxon>
        <taxon>Pezizomycotina</taxon>
        <taxon>Sordariomycetes</taxon>
        <taxon>Xylariomycetidae</taxon>
        <taxon>Amphisphaeriales</taxon>
        <taxon>Sporocadaceae</taxon>
        <taxon>Seiridium</taxon>
    </lineage>
</organism>
<reference evidence="1 2" key="1">
    <citation type="journal article" date="2024" name="J. Plant Pathol.">
        <title>Sequence and assembly of the genome of Seiridium unicorne, isolate CBS 538.82, causal agent of cypress canker disease.</title>
        <authorList>
            <person name="Scali E."/>
            <person name="Rocca G.D."/>
            <person name="Danti R."/>
            <person name="Garbelotto M."/>
            <person name="Barberini S."/>
            <person name="Baroncelli R."/>
            <person name="Emiliani G."/>
        </authorList>
    </citation>
    <scope>NUCLEOTIDE SEQUENCE [LARGE SCALE GENOMIC DNA]</scope>
    <source>
        <strain evidence="1 2">BM-138-508</strain>
    </source>
</reference>
<dbReference type="InterPro" id="IPR036770">
    <property type="entry name" value="Ankyrin_rpt-contain_sf"/>
</dbReference>
<evidence type="ECO:0008006" key="3">
    <source>
        <dbReference type="Google" id="ProtNLM"/>
    </source>
</evidence>
<gene>
    <name evidence="1" type="ORF">SUNI508_02190</name>
</gene>
<sequence>MVDYLLQQGANVNATIQDELPIHHASTEAVARKLVGAGSPVNHYLPRGNISLLAYLIHRKVDITIIKALVKLGAEPTAKCVHIKSAAYAAARRGNVDALKLLIEAGLV</sequence>
<accession>A0ABR2UHR5</accession>
<protein>
    <recommendedName>
        <fullName evidence="3">Ankyrin repeat protein</fullName>
    </recommendedName>
</protein>
<dbReference type="EMBL" id="JARVKF010000429">
    <property type="protein sequence ID" value="KAK9414091.1"/>
    <property type="molecule type" value="Genomic_DNA"/>
</dbReference>
<proteinExistence type="predicted"/>
<evidence type="ECO:0000313" key="1">
    <source>
        <dbReference type="EMBL" id="KAK9414091.1"/>
    </source>
</evidence>
<name>A0ABR2UHR5_9PEZI</name>